<comment type="caution">
    <text evidence="1">The sequence shown here is derived from an EMBL/GenBank/DDBJ whole genome shotgun (WGS) entry which is preliminary data.</text>
</comment>
<sequence length="77" mass="8614">MNNHHLSAAESHELATRVSVLGAKQVLLILRQVLDQSLDLCKENRDLTYERALRTKAEAGSAAKIDHAVLNHHAWPH</sequence>
<name>A0A9X4F3X8_9VIBR</name>
<protein>
    <submittedName>
        <fullName evidence="1">Uncharacterized protein</fullName>
    </submittedName>
</protein>
<accession>A0A9X4F3X8</accession>
<dbReference type="Proteomes" id="UP001140979">
    <property type="component" value="Unassembled WGS sequence"/>
</dbReference>
<evidence type="ECO:0000313" key="1">
    <source>
        <dbReference type="EMBL" id="MDE1243904.1"/>
    </source>
</evidence>
<proteinExistence type="predicted"/>
<evidence type="ECO:0000313" key="2">
    <source>
        <dbReference type="Proteomes" id="UP001140979"/>
    </source>
</evidence>
<gene>
    <name evidence="1" type="ORF">L9W94_17510</name>
</gene>
<dbReference type="RefSeq" id="WP_274683797.1">
    <property type="nucleotide sequence ID" value="NZ_JAKNAW010000005.1"/>
</dbReference>
<organism evidence="1 2">
    <name type="scientific">Vibrio aestuarianus</name>
    <dbReference type="NCBI Taxonomy" id="28171"/>
    <lineage>
        <taxon>Bacteria</taxon>
        <taxon>Pseudomonadati</taxon>
        <taxon>Pseudomonadota</taxon>
        <taxon>Gammaproteobacteria</taxon>
        <taxon>Vibrionales</taxon>
        <taxon>Vibrionaceae</taxon>
        <taxon>Vibrio</taxon>
    </lineage>
</organism>
<dbReference type="EMBL" id="JAKNBA010000044">
    <property type="protein sequence ID" value="MDE1243904.1"/>
    <property type="molecule type" value="Genomic_DNA"/>
</dbReference>
<reference evidence="1" key="1">
    <citation type="submission" date="2022-02" db="EMBL/GenBank/DDBJ databases">
        <title>Emergence and expansion in Europe of a Vibrio aestuarianus clonal complex pathogenic for oysters.</title>
        <authorList>
            <person name="Mesnil A."/>
            <person name="Travers M.-A."/>
        </authorList>
    </citation>
    <scope>NUCLEOTIDE SEQUENCE</scope>
    <source>
        <strain evidence="1">19_064_11T1</strain>
    </source>
</reference>
<dbReference type="AlphaFoldDB" id="A0A9X4F3X8"/>